<feature type="domain" description="Tc toxin complex TcA C-terminal TcB-binding" evidence="1">
    <location>
        <begin position="2"/>
        <end position="111"/>
    </location>
</feature>
<evidence type="ECO:0000313" key="3">
    <source>
        <dbReference type="Proteomes" id="UP000504636"/>
    </source>
</evidence>
<proteinExistence type="predicted"/>
<organism evidence="2">
    <name type="scientific">Mytilinidion resinicola</name>
    <dbReference type="NCBI Taxonomy" id="574789"/>
    <lineage>
        <taxon>Eukaryota</taxon>
        <taxon>Fungi</taxon>
        <taxon>Dikarya</taxon>
        <taxon>Ascomycota</taxon>
        <taxon>Pezizomycotina</taxon>
        <taxon>Dothideomycetes</taxon>
        <taxon>Pleosporomycetidae</taxon>
        <taxon>Mytilinidiales</taxon>
        <taxon>Mytilinidiaceae</taxon>
        <taxon>Mytilinidion</taxon>
    </lineage>
</organism>
<evidence type="ECO:0000259" key="1">
    <source>
        <dbReference type="Pfam" id="PF18276"/>
    </source>
</evidence>
<dbReference type="Proteomes" id="UP000504636">
    <property type="component" value="Unplaced"/>
</dbReference>
<dbReference type="Pfam" id="PF18276">
    <property type="entry name" value="TcA_TcB_BD"/>
    <property type="match status" value="1"/>
</dbReference>
<sequence length="143" mass="15680">MCRMKSVALSIPCITGPYTGINCTLDLDKHSIRTKEMPSGGSAQIDALPFDNIPIKGIATSHGQADTETFELSYSGDTYAPFEGAGAIPSPMPQLDYSTISDVIMHVRYTSCEPKEISDARQRDEIRPRLRFCAEQGKYASLD</sequence>
<dbReference type="RefSeq" id="XP_033578283.1">
    <property type="nucleotide sequence ID" value="XM_033713917.1"/>
</dbReference>
<evidence type="ECO:0000313" key="2">
    <source>
        <dbReference type="EMBL" id="KAF2811319.1"/>
    </source>
</evidence>
<protein>
    <recommendedName>
        <fullName evidence="1">Tc toxin complex TcA C-terminal TcB-binding domain-containing protein</fullName>
    </recommendedName>
</protein>
<dbReference type="AlphaFoldDB" id="A0A6A6YS31"/>
<reference evidence="2 4" key="1">
    <citation type="journal article" date="2020" name="Stud. Mycol.">
        <title>101 Dothideomycetes genomes: a test case for predicting lifestyles and emergence of pathogens.</title>
        <authorList>
            <person name="Haridas S."/>
            <person name="Albert R."/>
            <person name="Binder M."/>
            <person name="Bloem J."/>
            <person name="Labutti K."/>
            <person name="Salamov A."/>
            <person name="Andreopoulos B."/>
            <person name="Baker S."/>
            <person name="Barry K."/>
            <person name="Bills G."/>
            <person name="Bluhm B."/>
            <person name="Cannon C."/>
            <person name="Castanera R."/>
            <person name="Culley D."/>
            <person name="Daum C."/>
            <person name="Ezra D."/>
            <person name="Gonzalez J."/>
            <person name="Henrissat B."/>
            <person name="Kuo A."/>
            <person name="Liang C."/>
            <person name="Lipzen A."/>
            <person name="Lutzoni F."/>
            <person name="Magnuson J."/>
            <person name="Mondo S."/>
            <person name="Nolan M."/>
            <person name="Ohm R."/>
            <person name="Pangilinan J."/>
            <person name="Park H.-J."/>
            <person name="Ramirez L."/>
            <person name="Alfaro M."/>
            <person name="Sun H."/>
            <person name="Tritt A."/>
            <person name="Yoshinaga Y."/>
            <person name="Zwiers L.-H."/>
            <person name="Turgeon B."/>
            <person name="Goodwin S."/>
            <person name="Spatafora J."/>
            <person name="Crous P."/>
            <person name="Grigoriev I."/>
        </authorList>
    </citation>
    <scope>NUCLEOTIDE SEQUENCE</scope>
    <source>
        <strain evidence="2 4">CBS 304.34</strain>
    </source>
</reference>
<dbReference type="GeneID" id="54454810"/>
<dbReference type="OrthoDB" id="3798129at2759"/>
<name>A0A6A6YS31_9PEZI</name>
<dbReference type="InterPro" id="IPR040840">
    <property type="entry name" value="TcA_TcB_BD"/>
</dbReference>
<reference evidence="4" key="2">
    <citation type="submission" date="2020-04" db="EMBL/GenBank/DDBJ databases">
        <authorList>
            <consortium name="NCBI Genome Project"/>
        </authorList>
    </citation>
    <scope>NUCLEOTIDE SEQUENCE</scope>
    <source>
        <strain evidence="4">CBS 304.34</strain>
    </source>
</reference>
<reference evidence="4" key="3">
    <citation type="submission" date="2025-04" db="UniProtKB">
        <authorList>
            <consortium name="RefSeq"/>
        </authorList>
    </citation>
    <scope>IDENTIFICATION</scope>
    <source>
        <strain evidence="4">CBS 304.34</strain>
    </source>
</reference>
<accession>A0A6A6YS31</accession>
<evidence type="ECO:0000313" key="4">
    <source>
        <dbReference type="RefSeq" id="XP_033578283.1"/>
    </source>
</evidence>
<dbReference type="EMBL" id="MU003698">
    <property type="protein sequence ID" value="KAF2811319.1"/>
    <property type="molecule type" value="Genomic_DNA"/>
</dbReference>
<gene>
    <name evidence="2 4" type="ORF">BDZ99DRAFT_273759</name>
</gene>
<keyword evidence="3" id="KW-1185">Reference proteome</keyword>